<keyword evidence="5" id="KW-1185">Reference proteome</keyword>
<dbReference type="HOGENOM" id="CLU_126422_2_0_9"/>
<comment type="caution">
    <text evidence="4">The sequence shown here is derived from an EMBL/GenBank/DDBJ whole genome shotgun (WGS) entry which is preliminary data.</text>
</comment>
<evidence type="ECO:0000256" key="2">
    <source>
        <dbReference type="ARBA" id="ARBA00023287"/>
    </source>
</evidence>
<reference evidence="4 5" key="1">
    <citation type="submission" date="2012-07" db="EMBL/GenBank/DDBJ databases">
        <title>The Genome Sequence of Facklamia hominis CCUG 36813.</title>
        <authorList>
            <consortium name="The Broad Institute Genome Sequencing Platform"/>
            <person name="Earl A."/>
            <person name="Ward D."/>
            <person name="Feldgarden M."/>
            <person name="Gevers D."/>
            <person name="Huys G."/>
            <person name="Walker B."/>
            <person name="Young S.K."/>
            <person name="Zeng Q."/>
            <person name="Gargeya S."/>
            <person name="Fitzgerald M."/>
            <person name="Haas B."/>
            <person name="Abouelleil A."/>
            <person name="Alvarado L."/>
            <person name="Arachchi H.M."/>
            <person name="Berlin A.M."/>
            <person name="Chapman S.B."/>
            <person name="Goldberg J."/>
            <person name="Griggs A."/>
            <person name="Gujja S."/>
            <person name="Hansen M."/>
            <person name="Howarth C."/>
            <person name="Imamovic A."/>
            <person name="Larimer J."/>
            <person name="McCowen C."/>
            <person name="Montmayeur A."/>
            <person name="Murphy C."/>
            <person name="Neiman D."/>
            <person name="Pearson M."/>
            <person name="Priest M."/>
            <person name="Roberts A."/>
            <person name="Saif S."/>
            <person name="Shea T."/>
            <person name="Sisk P."/>
            <person name="Sykes S."/>
            <person name="Wortman J."/>
            <person name="Nusbaum C."/>
            <person name="Birren B."/>
        </authorList>
    </citation>
    <scope>NUCLEOTIDE SEQUENCE [LARGE SCALE GENOMIC DNA]</scope>
    <source>
        <strain evidence="4 5">CCUG 36813</strain>
    </source>
</reference>
<dbReference type="GO" id="GO:0009986">
    <property type="term" value="C:cell surface"/>
    <property type="evidence" value="ECO:0007669"/>
    <property type="project" value="UniProtKB-SubCell"/>
</dbReference>
<dbReference type="EMBL" id="AGZD01000013">
    <property type="protein sequence ID" value="EKB53410.1"/>
    <property type="molecule type" value="Genomic_DNA"/>
</dbReference>
<accession>K1LAB5</accession>
<sequence length="153" mass="18305">MKLFWKTGNYPLKQAFTLLECLISLMIFSLVLHGLLTAVDYYKASDQRMRQNRQNDLHHFELLFEEELKHYQVVQVHDQRLILANPEKNFQRSQIILHHQKIYQTPGHQPYLYQVNAWQLIPLNEQQLLINLQLVSGESYTCIFKIHPFKETL</sequence>
<dbReference type="GO" id="GO:0030420">
    <property type="term" value="P:establishment of competence for transformation"/>
    <property type="evidence" value="ECO:0007669"/>
    <property type="project" value="UniProtKB-KW"/>
</dbReference>
<dbReference type="AlphaFoldDB" id="K1LAB5"/>
<evidence type="ECO:0000256" key="3">
    <source>
        <dbReference type="SAM" id="Phobius"/>
    </source>
</evidence>
<dbReference type="NCBIfam" id="TIGR02532">
    <property type="entry name" value="IV_pilin_GFxxxE"/>
    <property type="match status" value="1"/>
</dbReference>
<name>K1LAB5_9LACT</name>
<dbReference type="Pfam" id="PF07963">
    <property type="entry name" value="N_methyl"/>
    <property type="match status" value="1"/>
</dbReference>
<protein>
    <submittedName>
        <fullName evidence="4">Prepilin-type N-terminal cleavage/methylation domain-containing protein</fullName>
    </submittedName>
</protein>
<proteinExistence type="predicted"/>
<dbReference type="STRING" id="883111.HMPREF9706_01668"/>
<evidence type="ECO:0000313" key="5">
    <source>
        <dbReference type="Proteomes" id="UP000004465"/>
    </source>
</evidence>
<keyword evidence="3" id="KW-1133">Transmembrane helix</keyword>
<comment type="subcellular location">
    <subcellularLocation>
        <location evidence="1">Cell surface</location>
    </subcellularLocation>
</comment>
<dbReference type="InterPro" id="IPR016977">
    <property type="entry name" value="ComGF"/>
</dbReference>
<dbReference type="RefSeq" id="WP_006908976.1">
    <property type="nucleotide sequence ID" value="NZ_JH932292.1"/>
</dbReference>
<keyword evidence="3" id="KW-0472">Membrane</keyword>
<feature type="transmembrane region" description="Helical" evidence="3">
    <location>
        <begin position="15"/>
        <end position="42"/>
    </location>
</feature>
<dbReference type="InterPro" id="IPR012902">
    <property type="entry name" value="N_methyl_site"/>
</dbReference>
<organism evidence="4 5">
    <name type="scientific">Facklamia hominis CCUG 36813</name>
    <dbReference type="NCBI Taxonomy" id="883111"/>
    <lineage>
        <taxon>Bacteria</taxon>
        <taxon>Bacillati</taxon>
        <taxon>Bacillota</taxon>
        <taxon>Bacilli</taxon>
        <taxon>Lactobacillales</taxon>
        <taxon>Aerococcaceae</taxon>
        <taxon>Facklamia</taxon>
    </lineage>
</organism>
<keyword evidence="2" id="KW-0178">Competence</keyword>
<evidence type="ECO:0000313" key="4">
    <source>
        <dbReference type="EMBL" id="EKB53410.1"/>
    </source>
</evidence>
<evidence type="ECO:0000256" key="1">
    <source>
        <dbReference type="ARBA" id="ARBA00004241"/>
    </source>
</evidence>
<keyword evidence="3" id="KW-0812">Transmembrane</keyword>
<gene>
    <name evidence="4" type="ORF">HMPREF9706_01668</name>
</gene>
<dbReference type="PATRIC" id="fig|883111.3.peg.1687"/>
<dbReference type="OrthoDB" id="2139706at2"/>
<dbReference type="Pfam" id="PF15980">
    <property type="entry name" value="ComGF"/>
    <property type="match status" value="1"/>
</dbReference>
<dbReference type="Proteomes" id="UP000004465">
    <property type="component" value="Unassembled WGS sequence"/>
</dbReference>